<sequence>MENGGLTGEIAALSAAFLWAAATLMFGRMGRQLSPVVLNLAKGLFALLFLGVTLGTQALFLLEADPTNPSILTLPVLSIVYLLISGAIGIGLGDTAYFSAINLLGARRALLLETLAPPVSAVLAWIFLAEQLSETSVIGIGLNLAGIAWVISERVPGKKVIAWGPGLWIALLAVFCQSSGAVLSRAALANTAIDPLWSTLIRLLAGLAFMGFSIVFRPQQLGAYQDGSIDGQTFRKYSKAWRSRWQKSWLALRTPKLLIAVAATAFFATYLGIWLQQVALKYTATGVAQSLLATSPLFVLPMARVMGDRVSWRSVCGAAVAMSGVWLLFYVK</sequence>
<feature type="transmembrane region" description="Helical" evidence="6">
    <location>
        <begin position="135"/>
        <end position="151"/>
    </location>
</feature>
<reference evidence="8 9" key="2">
    <citation type="submission" date="2018-06" db="EMBL/GenBank/DDBJ databases">
        <title>Metagenomic assembly of (sub)arctic Cyanobacteria and their associated microbiome from non-axenic cultures.</title>
        <authorList>
            <person name="Baurain D."/>
        </authorList>
    </citation>
    <scope>NUCLEOTIDE SEQUENCE [LARGE SCALE GENOMIC DNA]</scope>
    <source>
        <strain evidence="8">ULC129bin1</strain>
    </source>
</reference>
<comment type="similarity">
    <text evidence="2">Belongs to the EamA transporter family.</text>
</comment>
<dbReference type="GO" id="GO:0016020">
    <property type="term" value="C:membrane"/>
    <property type="evidence" value="ECO:0007669"/>
    <property type="project" value="UniProtKB-SubCell"/>
</dbReference>
<proteinExistence type="inferred from homology"/>
<feature type="domain" description="EamA" evidence="7">
    <location>
        <begin position="7"/>
        <end position="151"/>
    </location>
</feature>
<evidence type="ECO:0000256" key="5">
    <source>
        <dbReference type="ARBA" id="ARBA00023136"/>
    </source>
</evidence>
<feature type="transmembrane region" description="Helical" evidence="6">
    <location>
        <begin position="6"/>
        <end position="27"/>
    </location>
</feature>
<feature type="transmembrane region" description="Helical" evidence="6">
    <location>
        <begin position="163"/>
        <end position="184"/>
    </location>
</feature>
<evidence type="ECO:0000256" key="2">
    <source>
        <dbReference type="ARBA" id="ARBA00007362"/>
    </source>
</evidence>
<dbReference type="InterPro" id="IPR000620">
    <property type="entry name" value="EamA_dom"/>
</dbReference>
<dbReference type="PANTHER" id="PTHR32322">
    <property type="entry name" value="INNER MEMBRANE TRANSPORTER"/>
    <property type="match status" value="1"/>
</dbReference>
<feature type="transmembrane region" description="Helical" evidence="6">
    <location>
        <begin position="312"/>
        <end position="331"/>
    </location>
</feature>
<evidence type="ECO:0000256" key="3">
    <source>
        <dbReference type="ARBA" id="ARBA00022692"/>
    </source>
</evidence>
<comment type="caution">
    <text evidence="8">The sequence shown here is derived from an EMBL/GenBank/DDBJ whole genome shotgun (WGS) entry which is preliminary data.</text>
</comment>
<name>A0A2W4U5N5_9CYAN</name>
<evidence type="ECO:0000256" key="6">
    <source>
        <dbReference type="SAM" id="Phobius"/>
    </source>
</evidence>
<dbReference type="PANTHER" id="PTHR32322:SF2">
    <property type="entry name" value="EAMA DOMAIN-CONTAINING PROTEIN"/>
    <property type="match status" value="1"/>
</dbReference>
<comment type="subcellular location">
    <subcellularLocation>
        <location evidence="1">Membrane</location>
        <topology evidence="1">Multi-pass membrane protein</topology>
    </subcellularLocation>
</comment>
<evidence type="ECO:0000313" key="8">
    <source>
        <dbReference type="EMBL" id="PZO16606.1"/>
    </source>
</evidence>
<accession>A0A2W4U5N5</accession>
<reference evidence="9" key="1">
    <citation type="submission" date="2018-04" db="EMBL/GenBank/DDBJ databases">
        <authorList>
            <person name="Cornet L."/>
        </authorList>
    </citation>
    <scope>NUCLEOTIDE SEQUENCE [LARGE SCALE GENOMIC DNA]</scope>
</reference>
<evidence type="ECO:0000259" key="7">
    <source>
        <dbReference type="Pfam" id="PF00892"/>
    </source>
</evidence>
<dbReference type="AlphaFoldDB" id="A0A2W4U5N5"/>
<feature type="transmembrane region" description="Helical" evidence="6">
    <location>
        <begin position="74"/>
        <end position="98"/>
    </location>
</feature>
<keyword evidence="5 6" id="KW-0472">Membrane</keyword>
<keyword evidence="3 6" id="KW-0812">Transmembrane</keyword>
<evidence type="ECO:0000313" key="9">
    <source>
        <dbReference type="Proteomes" id="UP000249354"/>
    </source>
</evidence>
<feature type="domain" description="EamA" evidence="7">
    <location>
        <begin position="251"/>
        <end position="329"/>
    </location>
</feature>
<dbReference type="InterPro" id="IPR037185">
    <property type="entry name" value="EmrE-like"/>
</dbReference>
<dbReference type="SUPFAM" id="SSF103481">
    <property type="entry name" value="Multidrug resistance efflux transporter EmrE"/>
    <property type="match status" value="2"/>
</dbReference>
<feature type="transmembrane region" description="Helical" evidence="6">
    <location>
        <begin position="39"/>
        <end position="62"/>
    </location>
</feature>
<dbReference type="Pfam" id="PF00892">
    <property type="entry name" value="EamA"/>
    <property type="match status" value="2"/>
</dbReference>
<evidence type="ECO:0000256" key="1">
    <source>
        <dbReference type="ARBA" id="ARBA00004141"/>
    </source>
</evidence>
<evidence type="ECO:0000256" key="4">
    <source>
        <dbReference type="ARBA" id="ARBA00022989"/>
    </source>
</evidence>
<feature type="transmembrane region" description="Helical" evidence="6">
    <location>
        <begin position="110"/>
        <end position="129"/>
    </location>
</feature>
<protein>
    <submittedName>
        <fullName evidence="8">EamA family transporter</fullName>
    </submittedName>
</protein>
<gene>
    <name evidence="8" type="ORF">DCF25_12245</name>
</gene>
<organism evidence="8 9">
    <name type="scientific">Leptolyngbya foveolarum</name>
    <dbReference type="NCBI Taxonomy" id="47253"/>
    <lineage>
        <taxon>Bacteria</taxon>
        <taxon>Bacillati</taxon>
        <taxon>Cyanobacteriota</taxon>
        <taxon>Cyanophyceae</taxon>
        <taxon>Leptolyngbyales</taxon>
        <taxon>Leptolyngbyaceae</taxon>
        <taxon>Leptolyngbya group</taxon>
        <taxon>Leptolyngbya</taxon>
    </lineage>
</organism>
<feature type="transmembrane region" description="Helical" evidence="6">
    <location>
        <begin position="257"/>
        <end position="276"/>
    </location>
</feature>
<dbReference type="InterPro" id="IPR050638">
    <property type="entry name" value="AA-Vitamin_Transporters"/>
</dbReference>
<dbReference type="EMBL" id="QBMC01000078">
    <property type="protein sequence ID" value="PZO16606.1"/>
    <property type="molecule type" value="Genomic_DNA"/>
</dbReference>
<keyword evidence="4 6" id="KW-1133">Transmembrane helix</keyword>
<feature type="transmembrane region" description="Helical" evidence="6">
    <location>
        <begin position="196"/>
        <end position="216"/>
    </location>
</feature>
<dbReference type="Proteomes" id="UP000249354">
    <property type="component" value="Unassembled WGS sequence"/>
</dbReference>